<gene>
    <name evidence="3" type="ORF">ENSA7_02730</name>
</gene>
<evidence type="ECO:0000313" key="4">
    <source>
        <dbReference type="Proteomes" id="UP000238823"/>
    </source>
</evidence>
<dbReference type="AlphaFoldDB" id="A0A2S9YYB5"/>
<dbReference type="Proteomes" id="UP000238823">
    <property type="component" value="Unassembled WGS sequence"/>
</dbReference>
<name>A0A2S9YYB5_9BACT</name>
<comment type="caution">
    <text evidence="3">The sequence shown here is derived from an EMBL/GenBank/DDBJ whole genome shotgun (WGS) entry which is preliminary data.</text>
</comment>
<feature type="chain" id="PRO_5015556618" description="TNase-like domain-containing protein" evidence="1">
    <location>
        <begin position="41"/>
        <end position="332"/>
    </location>
</feature>
<dbReference type="InterPro" id="IPR016071">
    <property type="entry name" value="Staphylococal_nuclease_OB-fold"/>
</dbReference>
<dbReference type="SUPFAM" id="SSF50199">
    <property type="entry name" value="Staphylococcal nuclease"/>
    <property type="match status" value="1"/>
</dbReference>
<reference evidence="3 4" key="1">
    <citation type="submission" date="2018-03" db="EMBL/GenBank/DDBJ databases">
        <title>Draft Genome Sequences of the Obligatory Marine Myxobacteria Enhygromyxa salina SWB007.</title>
        <authorList>
            <person name="Poehlein A."/>
            <person name="Moghaddam J.A."/>
            <person name="Harms H."/>
            <person name="Alanjari M."/>
            <person name="Koenig G.M."/>
            <person name="Daniel R."/>
            <person name="Schaeberle T.F."/>
        </authorList>
    </citation>
    <scope>NUCLEOTIDE SEQUENCE [LARGE SCALE GENOMIC DNA]</scope>
    <source>
        <strain evidence="3 4">SWB007</strain>
    </source>
</reference>
<protein>
    <recommendedName>
        <fullName evidence="2">TNase-like domain-containing protein</fullName>
    </recommendedName>
</protein>
<dbReference type="InterPro" id="IPR035437">
    <property type="entry name" value="SNase_OB-fold_sf"/>
</dbReference>
<evidence type="ECO:0000259" key="2">
    <source>
        <dbReference type="Pfam" id="PF00565"/>
    </source>
</evidence>
<feature type="domain" description="TNase-like" evidence="2">
    <location>
        <begin position="123"/>
        <end position="178"/>
    </location>
</feature>
<proteinExistence type="predicted"/>
<keyword evidence="1" id="KW-0732">Signal</keyword>
<dbReference type="OrthoDB" id="5496659at2"/>
<dbReference type="Gene3D" id="2.40.50.90">
    <property type="match status" value="1"/>
</dbReference>
<sequence>MPRIKPRSPRVARRVAVLVGALTLTVAAATSLSSPSPSVAAESQTKVILNGTAVPVHFNDGDSFRVLGGDFNGSKARLFGYNTLESYGAVHQWGSWDLHELYVLAKMGTYAGRDGVWECETDGATDTYGRMLVWCPKLAEQQIRMGYAHAMSVDDLPAKPELIEAQREAITNRRGIWAHGAPEFVLTSLHSKEEDVDGHGTYNRLVSSVDGHSVKWRHSTRYAECDRVCHYEYTVDGAVVDELLIAAKADAKIGPFLTGLSDADARTVIYDFAKFRHINRKIVEDKRDALDELLTEWASAGKFGAQQRSEGACMLHVPFDRRFGGGKAECLK</sequence>
<accession>A0A2S9YYB5</accession>
<dbReference type="EMBL" id="PVNL01000004">
    <property type="protein sequence ID" value="PRQ10067.1"/>
    <property type="molecule type" value="Genomic_DNA"/>
</dbReference>
<organism evidence="3 4">
    <name type="scientific">Enhygromyxa salina</name>
    <dbReference type="NCBI Taxonomy" id="215803"/>
    <lineage>
        <taxon>Bacteria</taxon>
        <taxon>Pseudomonadati</taxon>
        <taxon>Myxococcota</taxon>
        <taxon>Polyangia</taxon>
        <taxon>Nannocystales</taxon>
        <taxon>Nannocystaceae</taxon>
        <taxon>Enhygromyxa</taxon>
    </lineage>
</organism>
<dbReference type="RefSeq" id="WP_146157196.1">
    <property type="nucleotide sequence ID" value="NZ_PVNL01000004.1"/>
</dbReference>
<evidence type="ECO:0000256" key="1">
    <source>
        <dbReference type="SAM" id="SignalP"/>
    </source>
</evidence>
<evidence type="ECO:0000313" key="3">
    <source>
        <dbReference type="EMBL" id="PRQ10067.1"/>
    </source>
</evidence>
<feature type="signal peptide" evidence="1">
    <location>
        <begin position="1"/>
        <end position="40"/>
    </location>
</feature>
<dbReference type="Pfam" id="PF00565">
    <property type="entry name" value="SNase"/>
    <property type="match status" value="1"/>
</dbReference>